<dbReference type="KEGG" id="stui:GCM10017668_60380"/>
<dbReference type="InterPro" id="IPR036779">
    <property type="entry name" value="LysM_dom_sf"/>
</dbReference>
<accession>A0A7G1NSU5</accession>
<reference evidence="2 3" key="1">
    <citation type="journal article" date="2014" name="Int. J. Syst. Evol. Microbiol.">
        <title>Complete genome sequence of Corynebacterium casei LMG S-19264T (=DSM 44701T), isolated from a smear-ripened cheese.</title>
        <authorList>
            <consortium name="US DOE Joint Genome Institute (JGI-PGF)"/>
            <person name="Walter F."/>
            <person name="Albersmeier A."/>
            <person name="Kalinowski J."/>
            <person name="Ruckert C."/>
        </authorList>
    </citation>
    <scope>NUCLEOTIDE SEQUENCE [LARGE SCALE GENOMIC DNA]</scope>
    <source>
        <strain evidence="2 3">JCM 4255</strain>
    </source>
</reference>
<dbReference type="RefSeq" id="WP_190903553.1">
    <property type="nucleotide sequence ID" value="NZ_AP023439.1"/>
</dbReference>
<evidence type="ECO:0000313" key="2">
    <source>
        <dbReference type="EMBL" id="BCL24195.1"/>
    </source>
</evidence>
<dbReference type="AlphaFoldDB" id="A0A7G1NSU5"/>
<evidence type="ECO:0000313" key="3">
    <source>
        <dbReference type="Proteomes" id="UP000516373"/>
    </source>
</evidence>
<protein>
    <recommendedName>
        <fullName evidence="1">LysM domain-containing protein</fullName>
    </recommendedName>
</protein>
<dbReference type="SMART" id="SM00257">
    <property type="entry name" value="LysM"/>
    <property type="match status" value="1"/>
</dbReference>
<dbReference type="Gene3D" id="3.10.350.10">
    <property type="entry name" value="LysM domain"/>
    <property type="match status" value="1"/>
</dbReference>
<feature type="domain" description="LysM" evidence="1">
    <location>
        <begin position="7"/>
        <end position="52"/>
    </location>
</feature>
<dbReference type="CDD" id="cd00118">
    <property type="entry name" value="LysM"/>
    <property type="match status" value="1"/>
</dbReference>
<dbReference type="InterPro" id="IPR047763">
    <property type="entry name" value="PG_bind_dom_phiBT1-type"/>
</dbReference>
<proteinExistence type="predicted"/>
<dbReference type="PROSITE" id="PS51782">
    <property type="entry name" value="LYSM"/>
    <property type="match status" value="1"/>
</dbReference>
<sequence length="146" mass="16359">MEKTRTQFYVVKTGDNLTKIAQTFHVTVDQLMAWNPQIKDRNKIFPDQRIRVSPPEGTGGDVEYEPFPGADFFQPSVTSPVIEAMGYRLIEEECSVYSGGPDSTWSPADQKSYANWQRKLGFSGPDADGIPGRTSWDKLHVPAVYA</sequence>
<dbReference type="SUPFAM" id="SSF54106">
    <property type="entry name" value="LysM domain"/>
    <property type="match status" value="1"/>
</dbReference>
<dbReference type="Proteomes" id="UP000516373">
    <property type="component" value="Chromosome"/>
</dbReference>
<evidence type="ECO:0000259" key="1">
    <source>
        <dbReference type="PROSITE" id="PS51782"/>
    </source>
</evidence>
<name>A0A7G1NSU5_9ACTN</name>
<dbReference type="EMBL" id="AP023439">
    <property type="protein sequence ID" value="BCL24195.1"/>
    <property type="molecule type" value="Genomic_DNA"/>
</dbReference>
<dbReference type="NCBIfam" id="NF038080">
    <property type="entry name" value="PG_bind_siph"/>
    <property type="match status" value="1"/>
</dbReference>
<gene>
    <name evidence="2" type="ORF">GCM10017668_60380</name>
</gene>
<dbReference type="Pfam" id="PF01476">
    <property type="entry name" value="LysM"/>
    <property type="match status" value="1"/>
</dbReference>
<dbReference type="InterPro" id="IPR018392">
    <property type="entry name" value="LysM"/>
</dbReference>
<organism evidence="2 3">
    <name type="scientific">Streptomyces tuirus</name>
    <dbReference type="NCBI Taxonomy" id="68278"/>
    <lineage>
        <taxon>Bacteria</taxon>
        <taxon>Bacillati</taxon>
        <taxon>Actinomycetota</taxon>
        <taxon>Actinomycetes</taxon>
        <taxon>Kitasatosporales</taxon>
        <taxon>Streptomycetaceae</taxon>
        <taxon>Streptomyces</taxon>
    </lineage>
</organism>